<name>I3T915_MEDTR</name>
<dbReference type="EMBL" id="BT149213">
    <property type="protein sequence ID" value="AFK49007.1"/>
    <property type="molecule type" value="mRNA"/>
</dbReference>
<sequence>MLGFWYQILLLVLLLVRVVQQSLIFSHNLEHESSCHAIMNSSLEPLIGLSWYLVQSMKY</sequence>
<evidence type="ECO:0000313" key="2">
    <source>
        <dbReference type="EMBL" id="AFK49007.1"/>
    </source>
</evidence>
<feature type="chain" id="PRO_5003679342" description="Transmembrane protein" evidence="1">
    <location>
        <begin position="22"/>
        <end position="59"/>
    </location>
</feature>
<evidence type="ECO:0008006" key="3">
    <source>
        <dbReference type="Google" id="ProtNLM"/>
    </source>
</evidence>
<accession>I3T915</accession>
<keyword evidence="1" id="KW-0732">Signal</keyword>
<feature type="signal peptide" evidence="1">
    <location>
        <begin position="1"/>
        <end position="21"/>
    </location>
</feature>
<evidence type="ECO:0000256" key="1">
    <source>
        <dbReference type="SAM" id="SignalP"/>
    </source>
</evidence>
<proteinExistence type="evidence at transcript level"/>
<organism evidence="2">
    <name type="scientific">Medicago truncatula</name>
    <name type="common">Barrel medic</name>
    <name type="synonym">Medicago tribuloides</name>
    <dbReference type="NCBI Taxonomy" id="3880"/>
    <lineage>
        <taxon>Eukaryota</taxon>
        <taxon>Viridiplantae</taxon>
        <taxon>Streptophyta</taxon>
        <taxon>Embryophyta</taxon>
        <taxon>Tracheophyta</taxon>
        <taxon>Spermatophyta</taxon>
        <taxon>Magnoliopsida</taxon>
        <taxon>eudicotyledons</taxon>
        <taxon>Gunneridae</taxon>
        <taxon>Pentapetalae</taxon>
        <taxon>rosids</taxon>
        <taxon>fabids</taxon>
        <taxon>Fabales</taxon>
        <taxon>Fabaceae</taxon>
        <taxon>Papilionoideae</taxon>
        <taxon>50 kb inversion clade</taxon>
        <taxon>NPAAA clade</taxon>
        <taxon>Hologalegina</taxon>
        <taxon>IRL clade</taxon>
        <taxon>Trifolieae</taxon>
        <taxon>Medicago</taxon>
    </lineage>
</organism>
<protein>
    <recommendedName>
        <fullName evidence="3">Transmembrane protein</fullName>
    </recommendedName>
</protein>
<reference evidence="2" key="1">
    <citation type="submission" date="2012-05" db="EMBL/GenBank/DDBJ databases">
        <authorList>
            <person name="Krishnakumar V."/>
            <person name="Cheung F."/>
            <person name="Xiao Y."/>
            <person name="Chan A."/>
            <person name="Moskal W.A."/>
            <person name="Town C.D."/>
        </authorList>
    </citation>
    <scope>NUCLEOTIDE SEQUENCE</scope>
</reference>
<dbReference type="AlphaFoldDB" id="I3T915"/>